<organism evidence="1 2">
    <name type="scientific">Corynebacterium felinum</name>
    <dbReference type="NCBI Taxonomy" id="131318"/>
    <lineage>
        <taxon>Bacteria</taxon>
        <taxon>Bacillati</taxon>
        <taxon>Actinomycetota</taxon>
        <taxon>Actinomycetes</taxon>
        <taxon>Mycobacteriales</taxon>
        <taxon>Corynebacteriaceae</taxon>
        <taxon>Corynebacterium</taxon>
    </lineage>
</organism>
<dbReference type="InterPro" id="IPR019270">
    <property type="entry name" value="DUF2283"/>
</dbReference>
<comment type="caution">
    <text evidence="1">The sequence shown here is derived from an EMBL/GenBank/DDBJ whole genome shotgun (WGS) entry which is preliminary data.</text>
</comment>
<dbReference type="RefSeq" id="WP_277105166.1">
    <property type="nucleotide sequence ID" value="NZ_BAAAJS010000017.1"/>
</dbReference>
<dbReference type="Pfam" id="PF10049">
    <property type="entry name" value="DUF2283"/>
    <property type="match status" value="1"/>
</dbReference>
<keyword evidence="2" id="KW-1185">Reference proteome</keyword>
<evidence type="ECO:0000313" key="1">
    <source>
        <dbReference type="EMBL" id="MDR7354022.1"/>
    </source>
</evidence>
<proteinExistence type="predicted"/>
<dbReference type="Proteomes" id="UP001183619">
    <property type="component" value="Unassembled WGS sequence"/>
</dbReference>
<sequence>MNYRDERKSLRFTFDPEADASYLYLTNEGTAASQTVIDTDRGIVILDHDKHGRILGIEILGATAMLPEEWELTQQ</sequence>
<dbReference type="EMBL" id="JAVDYF010000001">
    <property type="protein sequence ID" value="MDR7354022.1"/>
    <property type="molecule type" value="Genomic_DNA"/>
</dbReference>
<gene>
    <name evidence="1" type="ORF">J2S37_000560</name>
</gene>
<name>A0ABU2B5X6_9CORY</name>
<evidence type="ECO:0000313" key="2">
    <source>
        <dbReference type="Proteomes" id="UP001183619"/>
    </source>
</evidence>
<accession>A0ABU2B5X6</accession>
<reference evidence="1 2" key="1">
    <citation type="submission" date="2023-07" db="EMBL/GenBank/DDBJ databases">
        <title>Sequencing the genomes of 1000 actinobacteria strains.</title>
        <authorList>
            <person name="Klenk H.-P."/>
        </authorList>
    </citation>
    <scope>NUCLEOTIDE SEQUENCE [LARGE SCALE GENOMIC DNA]</scope>
    <source>
        <strain evidence="1 2">DSM 44508</strain>
    </source>
</reference>
<protein>
    <submittedName>
        <fullName evidence="1">Uncharacterized protein YuzE</fullName>
    </submittedName>
</protein>